<dbReference type="InterPro" id="IPR014966">
    <property type="entry name" value="FRG-dom"/>
</dbReference>
<gene>
    <name evidence="2" type="ORF">ABJ384_03695</name>
</gene>
<organism evidence="2">
    <name type="scientific">Acinetobacter sp. A1-4-2</name>
    <dbReference type="NCBI Taxonomy" id="3156489"/>
    <lineage>
        <taxon>Bacteria</taxon>
        <taxon>Pseudomonadati</taxon>
        <taxon>Pseudomonadota</taxon>
        <taxon>Gammaproteobacteria</taxon>
        <taxon>Moraxellales</taxon>
        <taxon>Moraxellaceae</taxon>
        <taxon>Acinetobacter</taxon>
    </lineage>
</organism>
<evidence type="ECO:0000259" key="1">
    <source>
        <dbReference type="SMART" id="SM00901"/>
    </source>
</evidence>
<dbReference type="EMBL" id="CP157981">
    <property type="protein sequence ID" value="XBU16299.1"/>
    <property type="molecule type" value="Genomic_DNA"/>
</dbReference>
<evidence type="ECO:0000313" key="2">
    <source>
        <dbReference type="EMBL" id="XBU16299.1"/>
    </source>
</evidence>
<sequence>MSTSDDGFIELTVNFDEFIDLLRPENKDKLDPHIGAKNTRLIYRGQYDSEHLLVPSLFRDTFKYSKKYEDLYHTHSTYLQSFIQGCDLSAVLIPNDSYELREAVKVFDDRGVFDSSIWPSKSIYELLAFSQHYGYRTELLDWSYNPLVALYFAASGAICSYKENYESVNEKSLSIWVFDTDIKYRLNQNSQTNLEIIDVPRAANVNVSSQQGCFTLIRQQFHRNQELEFKENRFTNVKLLNDLMKEKKQEKGLLKITISHIEALKIFNFCNDYSINAATLFRGADGAARYANECIAKRNFERGTGQKSGDGIPVYL</sequence>
<dbReference type="AlphaFoldDB" id="A0AAU7SZF7"/>
<proteinExistence type="predicted"/>
<reference evidence="2" key="1">
    <citation type="submission" date="2024-06" db="EMBL/GenBank/DDBJ databases">
        <authorList>
            <person name="Song Z."/>
        </authorList>
    </citation>
    <scope>NUCLEOTIDE SEQUENCE</scope>
    <source>
        <strain evidence="2">A1-4-2</strain>
    </source>
</reference>
<feature type="domain" description="FRG" evidence="1">
    <location>
        <begin position="37"/>
        <end position="176"/>
    </location>
</feature>
<accession>A0AAU7SZF7</accession>
<protein>
    <submittedName>
        <fullName evidence="2">FRG domain-containing protein</fullName>
    </submittedName>
</protein>
<dbReference type="Pfam" id="PF08867">
    <property type="entry name" value="FRG"/>
    <property type="match status" value="1"/>
</dbReference>
<dbReference type="RefSeq" id="WP_349928916.1">
    <property type="nucleotide sequence ID" value="NZ_CP157981.1"/>
</dbReference>
<name>A0AAU7SZF7_9GAMM</name>
<dbReference type="SMART" id="SM00901">
    <property type="entry name" value="FRG"/>
    <property type="match status" value="1"/>
</dbReference>